<sequence length="111" mass="12906">MEESIETEDEYINLIKTAKSPPFIIVNKNDFEVKDFDRVIENKYRVPKNFQISKAVKIHYYPNGKIDVFTDYDDFDTALPAEILGVSKEKVKNLKALLPYQQMIVVFDQGV</sequence>
<evidence type="ECO:0000313" key="2">
    <source>
        <dbReference type="Proteomes" id="UP001566132"/>
    </source>
</evidence>
<dbReference type="EMBL" id="JBDJPC010000015">
    <property type="protein sequence ID" value="KAL1488205.1"/>
    <property type="molecule type" value="Genomic_DNA"/>
</dbReference>
<organism evidence="1 2">
    <name type="scientific">Hypothenemus hampei</name>
    <name type="common">Coffee berry borer</name>
    <dbReference type="NCBI Taxonomy" id="57062"/>
    <lineage>
        <taxon>Eukaryota</taxon>
        <taxon>Metazoa</taxon>
        <taxon>Ecdysozoa</taxon>
        <taxon>Arthropoda</taxon>
        <taxon>Hexapoda</taxon>
        <taxon>Insecta</taxon>
        <taxon>Pterygota</taxon>
        <taxon>Neoptera</taxon>
        <taxon>Endopterygota</taxon>
        <taxon>Coleoptera</taxon>
        <taxon>Polyphaga</taxon>
        <taxon>Cucujiformia</taxon>
        <taxon>Curculionidae</taxon>
        <taxon>Scolytinae</taxon>
        <taxon>Hypothenemus</taxon>
    </lineage>
</organism>
<comment type="caution">
    <text evidence="1">The sequence shown here is derived from an EMBL/GenBank/DDBJ whole genome shotgun (WGS) entry which is preliminary data.</text>
</comment>
<name>A0ABD1E0V2_HYPHA</name>
<proteinExistence type="predicted"/>
<dbReference type="Proteomes" id="UP001566132">
    <property type="component" value="Unassembled WGS sequence"/>
</dbReference>
<gene>
    <name evidence="1" type="ORF">ABEB36_015162</name>
</gene>
<dbReference type="AlphaFoldDB" id="A0ABD1E0V2"/>
<keyword evidence="2" id="KW-1185">Reference proteome</keyword>
<evidence type="ECO:0000313" key="1">
    <source>
        <dbReference type="EMBL" id="KAL1488205.1"/>
    </source>
</evidence>
<protein>
    <submittedName>
        <fullName evidence="1">Uncharacterized protein</fullName>
    </submittedName>
</protein>
<accession>A0ABD1E0V2</accession>
<reference evidence="1 2" key="1">
    <citation type="submission" date="2024-05" db="EMBL/GenBank/DDBJ databases">
        <title>Genetic variation in Jamaican populations of the coffee berry borer (Hypothenemus hampei).</title>
        <authorList>
            <person name="Errbii M."/>
            <person name="Myrie A."/>
        </authorList>
    </citation>
    <scope>NUCLEOTIDE SEQUENCE [LARGE SCALE GENOMIC DNA]</scope>
    <source>
        <strain evidence="1">JA-Hopewell-2020-01-JO</strain>
        <tissue evidence="1">Whole body</tissue>
    </source>
</reference>